<feature type="compositionally biased region" description="Basic residues" evidence="1">
    <location>
        <begin position="297"/>
        <end position="308"/>
    </location>
</feature>
<reference evidence="2 3" key="1">
    <citation type="submission" date="2019-12" db="EMBL/GenBank/DDBJ databases">
        <authorList>
            <person name="Floudas D."/>
            <person name="Bentzer J."/>
            <person name="Ahren D."/>
            <person name="Johansson T."/>
            <person name="Persson P."/>
            <person name="Tunlid A."/>
        </authorList>
    </citation>
    <scope>NUCLEOTIDE SEQUENCE [LARGE SCALE GENOMIC DNA]</scope>
    <source>
        <strain evidence="2 3">CBS 102.39</strain>
    </source>
</reference>
<feature type="compositionally biased region" description="Low complexity" evidence="1">
    <location>
        <begin position="203"/>
        <end position="214"/>
    </location>
</feature>
<evidence type="ECO:0000313" key="2">
    <source>
        <dbReference type="EMBL" id="KAF4615353.1"/>
    </source>
</evidence>
<evidence type="ECO:0000256" key="1">
    <source>
        <dbReference type="SAM" id="MobiDB-lite"/>
    </source>
</evidence>
<dbReference type="AlphaFoldDB" id="A0A8H4QQL2"/>
<feature type="region of interest" description="Disordered" evidence="1">
    <location>
        <begin position="1"/>
        <end position="335"/>
    </location>
</feature>
<name>A0A8H4QQL2_9AGAR</name>
<comment type="caution">
    <text evidence="2">The sequence shown here is derived from an EMBL/GenBank/DDBJ whole genome shotgun (WGS) entry which is preliminary data.</text>
</comment>
<feature type="compositionally biased region" description="Polar residues" evidence="1">
    <location>
        <begin position="123"/>
        <end position="138"/>
    </location>
</feature>
<evidence type="ECO:0000313" key="3">
    <source>
        <dbReference type="Proteomes" id="UP000521872"/>
    </source>
</evidence>
<keyword evidence="3" id="KW-1185">Reference proteome</keyword>
<accession>A0A8H4QQL2</accession>
<feature type="compositionally biased region" description="Acidic residues" evidence="1">
    <location>
        <begin position="177"/>
        <end position="189"/>
    </location>
</feature>
<feature type="compositionally biased region" description="Basic and acidic residues" evidence="1">
    <location>
        <begin position="378"/>
        <end position="399"/>
    </location>
</feature>
<sequence length="473" mass="52328">MSLRIKVPPSKPSTSGAPQEMEHEQLPLKRKRKATTRYVQSNSEDEDDNAGGSAAGTVHKVQRTSIKDRPKARRQSTTHSDVGTKQDVENDIDIENEGGEGSQAGQEREQDYLDNHRSEHYVQRSTLSGQDRTSTSTRLKMRPHAEPVAQRRSMARKVVVSDDEEEEYMESVHDPLPEPEEDDDDDYVSMDERPTPKSKGKGKATSGKGATATKGTKRKAKADPEDGLASTLEKKGSAKGSAAAKKRMKPTLRIDDSLIDVVGDSVPTPEASATVEMSSPATGKQDSPAPTAVPQPKKTKLPTIKKNKLPGTPNVGTPTSATSTSKKPLLELGLPSKINHDDVRKNMIGKTDIDLSNKSVYQELFLKTGSGDGNTPRRAKEEERRKELNRMREEAKAKRAAEARHSFNLQAQFDKIQLFEEKLKAIKSSAIYPNFLASKFRQVYDIDRMKQMSREANNQTPQNDKEPEEGEVS</sequence>
<protein>
    <submittedName>
        <fullName evidence="2">Uncharacterized protein</fullName>
    </submittedName>
</protein>
<feature type="compositionally biased region" description="Low complexity" evidence="1">
    <location>
        <begin position="317"/>
        <end position="327"/>
    </location>
</feature>
<feature type="compositionally biased region" description="Polar residues" evidence="1">
    <location>
        <begin position="275"/>
        <end position="285"/>
    </location>
</feature>
<dbReference type="Proteomes" id="UP000521872">
    <property type="component" value="Unassembled WGS sequence"/>
</dbReference>
<feature type="region of interest" description="Disordered" evidence="1">
    <location>
        <begin position="366"/>
        <end position="399"/>
    </location>
</feature>
<organism evidence="2 3">
    <name type="scientific">Agrocybe pediades</name>
    <dbReference type="NCBI Taxonomy" id="84607"/>
    <lineage>
        <taxon>Eukaryota</taxon>
        <taxon>Fungi</taxon>
        <taxon>Dikarya</taxon>
        <taxon>Basidiomycota</taxon>
        <taxon>Agaricomycotina</taxon>
        <taxon>Agaricomycetes</taxon>
        <taxon>Agaricomycetidae</taxon>
        <taxon>Agaricales</taxon>
        <taxon>Agaricineae</taxon>
        <taxon>Strophariaceae</taxon>
        <taxon>Agrocybe</taxon>
    </lineage>
</organism>
<feature type="compositionally biased region" description="Basic and acidic residues" evidence="1">
    <location>
        <begin position="106"/>
        <end position="122"/>
    </location>
</feature>
<gene>
    <name evidence="2" type="ORF">D9613_003056</name>
</gene>
<proteinExistence type="predicted"/>
<feature type="region of interest" description="Disordered" evidence="1">
    <location>
        <begin position="451"/>
        <end position="473"/>
    </location>
</feature>
<feature type="compositionally biased region" description="Acidic residues" evidence="1">
    <location>
        <begin position="89"/>
        <end position="98"/>
    </location>
</feature>
<dbReference type="EMBL" id="JAACJL010000044">
    <property type="protein sequence ID" value="KAF4615353.1"/>
    <property type="molecule type" value="Genomic_DNA"/>
</dbReference>